<proteinExistence type="inferred from homology"/>
<organism evidence="2 3">
    <name type="scientific">Shewanella gaetbuli</name>
    <dbReference type="NCBI Taxonomy" id="220752"/>
    <lineage>
        <taxon>Bacteria</taxon>
        <taxon>Pseudomonadati</taxon>
        <taxon>Pseudomonadota</taxon>
        <taxon>Gammaproteobacteria</taxon>
        <taxon>Alteromonadales</taxon>
        <taxon>Shewanellaceae</taxon>
        <taxon>Shewanella</taxon>
    </lineage>
</organism>
<reference evidence="2" key="1">
    <citation type="submission" date="2022-01" db="EMBL/GenBank/DDBJ databases">
        <title>Whole genome-based taxonomy of the Shewanellaceae.</title>
        <authorList>
            <person name="Martin-Rodriguez A.J."/>
        </authorList>
    </citation>
    <scope>NUCLEOTIDE SEQUENCE</scope>
    <source>
        <strain evidence="2">DSM 16422</strain>
    </source>
</reference>
<comment type="caution">
    <text evidence="2">The sequence shown here is derived from an EMBL/GenBank/DDBJ whole genome shotgun (WGS) entry which is preliminary data.</text>
</comment>
<keyword evidence="3" id="KW-1185">Reference proteome</keyword>
<dbReference type="PANTHER" id="PTHR38769">
    <property type="entry name" value="UPF0381 PROTEIN YFCZ-RELATED"/>
    <property type="match status" value="1"/>
</dbReference>
<accession>A0A9X2CLA0</accession>
<evidence type="ECO:0000313" key="3">
    <source>
        <dbReference type="Proteomes" id="UP001139333"/>
    </source>
</evidence>
<protein>
    <submittedName>
        <fullName evidence="2">YfcZ/YiiS family protein</fullName>
    </submittedName>
</protein>
<dbReference type="EMBL" id="JAKIKP010000004">
    <property type="protein sequence ID" value="MCL1142504.1"/>
    <property type="molecule type" value="Genomic_DNA"/>
</dbReference>
<dbReference type="RefSeq" id="WP_248995353.1">
    <property type="nucleotide sequence ID" value="NZ_JAKIKP010000004.1"/>
</dbReference>
<dbReference type="PANTHER" id="PTHR38769:SF1">
    <property type="entry name" value="UPF0381 PROTEIN YFCZ-RELATED"/>
    <property type="match status" value="1"/>
</dbReference>
<dbReference type="AlphaFoldDB" id="A0A9X2CLA0"/>
<dbReference type="InterPro" id="IPR005272">
    <property type="entry name" value="DUF406"/>
</dbReference>
<dbReference type="GO" id="GO:0005829">
    <property type="term" value="C:cytosol"/>
    <property type="evidence" value="ECO:0007669"/>
    <property type="project" value="TreeGrafter"/>
</dbReference>
<dbReference type="Gene3D" id="3.30.70.860">
    <property type="match status" value="1"/>
</dbReference>
<evidence type="ECO:0000256" key="1">
    <source>
        <dbReference type="ARBA" id="ARBA00006201"/>
    </source>
</evidence>
<evidence type="ECO:0000313" key="2">
    <source>
        <dbReference type="EMBL" id="MCL1142504.1"/>
    </source>
</evidence>
<comment type="similarity">
    <text evidence="1">Belongs to the UPF0381 family.</text>
</comment>
<dbReference type="InterPro" id="IPR035571">
    <property type="entry name" value="UPF0234-like_C"/>
</dbReference>
<dbReference type="Pfam" id="PF04175">
    <property type="entry name" value="DUF406"/>
    <property type="match status" value="1"/>
</dbReference>
<sequence>MKKIVEQQDNVNDTCTDCGSFVDIGAVIDEHDTLLSLSIEGDDANEKAQQIAEKARQRFSHVEVNINEQQDKVELNLTFSVTVEKMLFQLENGL</sequence>
<dbReference type="Proteomes" id="UP001139333">
    <property type="component" value="Unassembled WGS sequence"/>
</dbReference>
<name>A0A9X2CLA0_9GAMM</name>
<gene>
    <name evidence="2" type="ORF">L2672_07355</name>
</gene>